<proteinExistence type="predicted"/>
<dbReference type="SUPFAM" id="SSF56349">
    <property type="entry name" value="DNA breaking-rejoining enzymes"/>
    <property type="match status" value="1"/>
</dbReference>
<evidence type="ECO:0000313" key="3">
    <source>
        <dbReference type="Proteomes" id="UP000324585"/>
    </source>
</evidence>
<dbReference type="AlphaFoldDB" id="A0A5J4Z1U2"/>
<keyword evidence="3" id="KW-1185">Reference proteome</keyword>
<dbReference type="Gene3D" id="1.10.443.10">
    <property type="entry name" value="Intergrase catalytic core"/>
    <property type="match status" value="1"/>
</dbReference>
<dbReference type="InterPro" id="IPR013762">
    <property type="entry name" value="Integrase-like_cat_sf"/>
</dbReference>
<organism evidence="2 3">
    <name type="scientific">Porphyridium purpureum</name>
    <name type="common">Red alga</name>
    <name type="synonym">Porphyridium cruentum</name>
    <dbReference type="NCBI Taxonomy" id="35688"/>
    <lineage>
        <taxon>Eukaryota</taxon>
        <taxon>Rhodophyta</taxon>
        <taxon>Bangiophyceae</taxon>
        <taxon>Porphyridiales</taxon>
        <taxon>Porphyridiaceae</taxon>
        <taxon>Porphyridium</taxon>
    </lineage>
</organism>
<dbReference type="GO" id="GO:0006310">
    <property type="term" value="P:DNA recombination"/>
    <property type="evidence" value="ECO:0007669"/>
    <property type="project" value="UniProtKB-KW"/>
</dbReference>
<gene>
    <name evidence="2" type="ORF">FVE85_5181</name>
</gene>
<evidence type="ECO:0000256" key="1">
    <source>
        <dbReference type="ARBA" id="ARBA00023172"/>
    </source>
</evidence>
<keyword evidence="1" id="KW-0233">DNA recombination</keyword>
<dbReference type="Proteomes" id="UP000324585">
    <property type="component" value="Unassembled WGS sequence"/>
</dbReference>
<dbReference type="InterPro" id="IPR011010">
    <property type="entry name" value="DNA_brk_join_enz"/>
</dbReference>
<dbReference type="EMBL" id="VRMN01000001">
    <property type="protein sequence ID" value="KAA8497596.1"/>
    <property type="molecule type" value="Genomic_DNA"/>
</dbReference>
<accession>A0A5J4Z1U2</accession>
<name>A0A5J4Z1U2_PORPP</name>
<evidence type="ECO:0000313" key="2">
    <source>
        <dbReference type="EMBL" id="KAA8497596.1"/>
    </source>
</evidence>
<dbReference type="OMA" id="HERFKFA"/>
<sequence>MPNEDTLKRYRAIVCEFLGMVRGEAVDVWTPEMIQGIKPEHVVDFFKTKVYGSCAPTASQRPGGRTSSLVLYRKAISHCKPSRNTEWTYIIETPAGGDVVTRYFGNPTRCPTVNDYIKKLRRLEIRKLGKESSARRPMSRAEYKRMIEILEREKEFKYSAICRLQFHLIARRDDTCRAFKCNLLQHERFKFALTMKLAWSKNVLEERDCPRQILLASEQHCVFVALALFLETNTDNTNEWLFDSSPKLLKDRLMSHLQTKVFSGLVKVGTHSVRKFALTHARENGCSRDDAKSRGRWKVSRDILNTYEDVSLPYPDARVASALSLGALLWHCFATDADFGGVSIRIKRAYAASSASCQRPVKRMKACISGHEGVVNIDDIPEDDAPTAGSARDGTRSHDVHVLASVNRLEGSIEHKIVGLQSEMRAQAAKLESSMEHLKQTATRALRMPVRRSVHIKSVGTPGILDGQTSRVDPERPAALAKNPRTIHDLWNEYMFGLVGNKPAKDFTAPERGRVKFKY</sequence>
<dbReference type="GO" id="GO:0015074">
    <property type="term" value="P:DNA integration"/>
    <property type="evidence" value="ECO:0007669"/>
    <property type="project" value="InterPro"/>
</dbReference>
<dbReference type="OrthoDB" id="118114at2759"/>
<protein>
    <submittedName>
        <fullName evidence="2">Uncharacterized protein</fullName>
    </submittedName>
</protein>
<dbReference type="GO" id="GO:0003677">
    <property type="term" value="F:DNA binding"/>
    <property type="evidence" value="ECO:0007669"/>
    <property type="project" value="InterPro"/>
</dbReference>
<comment type="caution">
    <text evidence="2">The sequence shown here is derived from an EMBL/GenBank/DDBJ whole genome shotgun (WGS) entry which is preliminary data.</text>
</comment>
<reference evidence="3" key="1">
    <citation type="journal article" date="2019" name="Nat. Commun.">
        <title>Expansion of phycobilisome linker gene families in mesophilic red algae.</title>
        <authorList>
            <person name="Lee J."/>
            <person name="Kim D."/>
            <person name="Bhattacharya D."/>
            <person name="Yoon H.S."/>
        </authorList>
    </citation>
    <scope>NUCLEOTIDE SEQUENCE [LARGE SCALE GENOMIC DNA]</scope>
    <source>
        <strain evidence="3">CCMP 1328</strain>
    </source>
</reference>